<dbReference type="InterPro" id="IPR013532">
    <property type="entry name" value="Opioid_neuropept"/>
</dbReference>
<dbReference type="SMART" id="SM01365">
    <property type="entry name" value="Op_neuropeptide"/>
    <property type="match status" value="1"/>
</dbReference>
<evidence type="ECO:0000313" key="15">
    <source>
        <dbReference type="RefSeq" id="XP_012692182.2"/>
    </source>
</evidence>
<evidence type="ECO:0000313" key="14">
    <source>
        <dbReference type="Proteomes" id="UP000515152"/>
    </source>
</evidence>
<dbReference type="OrthoDB" id="8962839at2759"/>
<evidence type="ECO:0000256" key="1">
    <source>
        <dbReference type="ARBA" id="ARBA00002965"/>
    </source>
</evidence>
<name>A0A6P3W9H0_CLUHA</name>
<keyword evidence="5" id="KW-0964">Secreted</keyword>
<comment type="subcellular location">
    <subcellularLocation>
        <location evidence="3">Secreted</location>
    </subcellularLocation>
</comment>
<keyword evidence="6" id="KW-0165">Cleavage on pair of basic residues</keyword>
<evidence type="ECO:0000256" key="10">
    <source>
        <dbReference type="SAM" id="MobiDB-lite"/>
    </source>
</evidence>
<dbReference type="InterPro" id="IPR001941">
    <property type="entry name" value="PMOC"/>
</dbReference>
<reference evidence="15" key="1">
    <citation type="submission" date="2025-08" db="UniProtKB">
        <authorList>
            <consortium name="RefSeq"/>
        </authorList>
    </citation>
    <scope>IDENTIFICATION</scope>
</reference>
<proteinExistence type="inferred from homology"/>
<feature type="domain" description="Pro-opiomelanocortin/corticotropin ACTH central region" evidence="11">
    <location>
        <begin position="162"/>
        <end position="200"/>
    </location>
</feature>
<dbReference type="Pfam" id="PF08384">
    <property type="entry name" value="NPP"/>
    <property type="match status" value="1"/>
</dbReference>
<dbReference type="PANTHER" id="PTHR11416">
    <property type="entry name" value="PRO-OPIOMELANOCORTIN"/>
    <property type="match status" value="1"/>
</dbReference>
<evidence type="ECO:0000256" key="5">
    <source>
        <dbReference type="ARBA" id="ARBA00022525"/>
    </source>
</evidence>
<keyword evidence="14" id="KW-1185">Reference proteome</keyword>
<keyword evidence="8" id="KW-0732">Signal</keyword>
<dbReference type="CTD" id="353221"/>
<comment type="function">
    <text evidence="1">Stimulates the adrenal glands to release cortisol.</text>
</comment>
<sequence>MVFRHQRVSEDGLACIERDTHTQPYVHRLHGRDAEEKLYGEEGVQSYCATVMLKGLKMMCPVWTLAMAMLCVLAAEVSSQCWESDYCQDLSSEENMLECIQLCRSDLTAETPVYPGDGHLQPPEQEGNDVDSLPALPLAPAGSPQDLSEGKQAFPRHEEKRSYSMEHFRWGKPVGRKRRPIKVYTNGVEDESAEALPAEMRRDADYGLDKEENMLAGLLQQKKDGSYKMNHFRWSGPPASKRYGGFMKSWDKRSQKPLLTLFKNVINKDAQQKKDQ</sequence>
<dbReference type="GO" id="GO:0005184">
    <property type="term" value="F:neuropeptide hormone activity"/>
    <property type="evidence" value="ECO:0007669"/>
    <property type="project" value="TreeGrafter"/>
</dbReference>
<dbReference type="InterPro" id="IPR013531">
    <property type="entry name" value="Mcrtin_ACTH_cent"/>
</dbReference>
<dbReference type="AlphaFoldDB" id="A0A6P3W9H0"/>
<evidence type="ECO:0000256" key="9">
    <source>
        <dbReference type="ARBA" id="ARBA00023205"/>
    </source>
</evidence>
<evidence type="ECO:0000256" key="2">
    <source>
        <dbReference type="ARBA" id="ARBA00003192"/>
    </source>
</evidence>
<keyword evidence="7" id="KW-0372">Hormone</keyword>
<comment type="function">
    <text evidence="2">Endogenous opiate.</text>
</comment>
<dbReference type="Proteomes" id="UP000515152">
    <property type="component" value="Chromosome 14"/>
</dbReference>
<dbReference type="GeneID" id="105908249"/>
<dbReference type="KEGG" id="char:105908249"/>
<dbReference type="RefSeq" id="XP_012692182.2">
    <property type="nucleotide sequence ID" value="XM_012836728.2"/>
</dbReference>
<feature type="domain" description="Pro-opiomelanocortin N-terminal" evidence="12">
    <location>
        <begin position="80"/>
        <end position="124"/>
    </location>
</feature>
<dbReference type="InterPro" id="IPR050878">
    <property type="entry name" value="POMC-derived_peptides"/>
</dbReference>
<gene>
    <name evidence="15" type="primary">pomca</name>
</gene>
<protein>
    <submittedName>
        <fullName evidence="15">Pro-opiomelanocortin-2</fullName>
    </submittedName>
</protein>
<evidence type="ECO:0000256" key="7">
    <source>
        <dbReference type="ARBA" id="ARBA00022702"/>
    </source>
</evidence>
<dbReference type="SMART" id="SM01364">
    <property type="entry name" value="NPP"/>
    <property type="match status" value="1"/>
</dbReference>
<evidence type="ECO:0000256" key="4">
    <source>
        <dbReference type="ARBA" id="ARBA00005832"/>
    </source>
</evidence>
<dbReference type="GO" id="GO:0007218">
    <property type="term" value="P:neuropeptide signaling pathway"/>
    <property type="evidence" value="ECO:0007669"/>
    <property type="project" value="UniProtKB-KW"/>
</dbReference>
<evidence type="ECO:0000256" key="8">
    <source>
        <dbReference type="ARBA" id="ARBA00022729"/>
    </source>
</evidence>
<organism evidence="14 15">
    <name type="scientific">Clupea harengus</name>
    <name type="common">Atlantic herring</name>
    <dbReference type="NCBI Taxonomy" id="7950"/>
    <lineage>
        <taxon>Eukaryota</taxon>
        <taxon>Metazoa</taxon>
        <taxon>Chordata</taxon>
        <taxon>Craniata</taxon>
        <taxon>Vertebrata</taxon>
        <taxon>Euteleostomi</taxon>
        <taxon>Actinopterygii</taxon>
        <taxon>Neopterygii</taxon>
        <taxon>Teleostei</taxon>
        <taxon>Clupei</taxon>
        <taxon>Clupeiformes</taxon>
        <taxon>Clupeoidei</taxon>
        <taxon>Clupeidae</taxon>
        <taxon>Clupea</taxon>
    </lineage>
</organism>
<dbReference type="GO" id="GO:0005576">
    <property type="term" value="C:extracellular region"/>
    <property type="evidence" value="ECO:0007669"/>
    <property type="project" value="UniProtKB-SubCell"/>
</dbReference>
<dbReference type="SMART" id="SM01363">
    <property type="entry name" value="ACTH_domain"/>
    <property type="match status" value="2"/>
</dbReference>
<dbReference type="Pfam" id="PF08035">
    <property type="entry name" value="Op_neuropeptide"/>
    <property type="match status" value="1"/>
</dbReference>
<keyword evidence="9" id="KW-0257">Endorphin</keyword>
<comment type="similarity">
    <text evidence="4">Belongs to the POMC family.</text>
</comment>
<dbReference type="PRINTS" id="PR00383">
    <property type="entry name" value="MELANOCORTIN"/>
</dbReference>
<evidence type="ECO:0000256" key="3">
    <source>
        <dbReference type="ARBA" id="ARBA00004613"/>
    </source>
</evidence>
<feature type="domain" description="Pro-opiomelanocortin/corticotropin ACTH central region" evidence="11">
    <location>
        <begin position="226"/>
        <end position="262"/>
    </location>
</feature>
<accession>A0A6P3W9H0</accession>
<dbReference type="InterPro" id="IPR013593">
    <property type="entry name" value="Melanocortin_N"/>
</dbReference>
<evidence type="ECO:0000259" key="12">
    <source>
        <dbReference type="SMART" id="SM01364"/>
    </source>
</evidence>
<feature type="domain" description="Opiodes neuropeptide" evidence="13">
    <location>
        <begin position="243"/>
        <end position="273"/>
    </location>
</feature>
<feature type="region of interest" description="Disordered" evidence="10">
    <location>
        <begin position="114"/>
        <end position="158"/>
    </location>
</feature>
<dbReference type="Pfam" id="PF00976">
    <property type="entry name" value="ACTH_domain"/>
    <property type="match status" value="2"/>
</dbReference>
<evidence type="ECO:0000259" key="11">
    <source>
        <dbReference type="SMART" id="SM01363"/>
    </source>
</evidence>
<evidence type="ECO:0000259" key="13">
    <source>
        <dbReference type="SMART" id="SM01365"/>
    </source>
</evidence>
<dbReference type="PANTHER" id="PTHR11416:SF7">
    <property type="entry name" value="PRO-OPIOMELANOCORTIN"/>
    <property type="match status" value="1"/>
</dbReference>
<evidence type="ECO:0000256" key="6">
    <source>
        <dbReference type="ARBA" id="ARBA00022685"/>
    </source>
</evidence>